<protein>
    <recommendedName>
        <fullName evidence="1">Calcineurin-like phosphoesterase domain-containing protein</fullName>
    </recommendedName>
</protein>
<evidence type="ECO:0000313" key="2">
    <source>
        <dbReference type="EMBL" id="TGL65363.1"/>
    </source>
</evidence>
<dbReference type="RefSeq" id="WP_135643200.1">
    <property type="nucleotide sequence ID" value="NZ_RQGH01000026.1"/>
</dbReference>
<dbReference type="GO" id="GO:0016787">
    <property type="term" value="F:hydrolase activity"/>
    <property type="evidence" value="ECO:0007669"/>
    <property type="project" value="InterPro"/>
</dbReference>
<reference evidence="2" key="1">
    <citation type="journal article" date="2019" name="PLoS Negl. Trop. Dis.">
        <title>Revisiting the worldwide diversity of Leptospira species in the environment.</title>
        <authorList>
            <person name="Vincent A.T."/>
            <person name="Schiettekatte O."/>
            <person name="Bourhy P."/>
            <person name="Veyrier F.J."/>
            <person name="Picardeau M."/>
        </authorList>
    </citation>
    <scope>NUCLEOTIDE SEQUENCE [LARGE SCALE GENOMIC DNA]</scope>
    <source>
        <strain evidence="2">201702451</strain>
    </source>
</reference>
<evidence type="ECO:0000313" key="3">
    <source>
        <dbReference type="Proteomes" id="UP000297567"/>
    </source>
</evidence>
<dbReference type="InterPro" id="IPR051158">
    <property type="entry name" value="Metallophosphoesterase_sf"/>
</dbReference>
<dbReference type="PANTHER" id="PTHR31302">
    <property type="entry name" value="TRANSMEMBRANE PROTEIN WITH METALLOPHOSPHOESTERASE DOMAIN-RELATED"/>
    <property type="match status" value="1"/>
</dbReference>
<dbReference type="PANTHER" id="PTHR31302:SF0">
    <property type="entry name" value="TRANSMEMBRANE PROTEIN WITH METALLOPHOSPHOESTERASE DOMAIN"/>
    <property type="match status" value="1"/>
</dbReference>
<evidence type="ECO:0000259" key="1">
    <source>
        <dbReference type="Pfam" id="PF00149"/>
    </source>
</evidence>
<comment type="caution">
    <text evidence="2">The sequence shown here is derived from an EMBL/GenBank/DDBJ whole genome shotgun (WGS) entry which is preliminary data.</text>
</comment>
<feature type="domain" description="Calcineurin-like phosphoesterase" evidence="1">
    <location>
        <begin position="27"/>
        <end position="174"/>
    </location>
</feature>
<dbReference type="Proteomes" id="UP000297567">
    <property type="component" value="Unassembled WGS sequence"/>
</dbReference>
<dbReference type="InterPro" id="IPR004843">
    <property type="entry name" value="Calcineurin-like_PHP"/>
</dbReference>
<keyword evidence="3" id="KW-1185">Reference proteome</keyword>
<dbReference type="AlphaFoldDB" id="A0A4Z0ZYI8"/>
<gene>
    <name evidence="2" type="ORF">EHQ62_12375</name>
</gene>
<name>A0A4Z0ZYI8_9LEPT</name>
<proteinExistence type="predicted"/>
<dbReference type="InterPro" id="IPR029052">
    <property type="entry name" value="Metallo-depent_PP-like"/>
</dbReference>
<sequence>MKLEIGYNFPFEVRFETLTYNGKDDFSILFLSDLHLNHFTKPKTNSIIQKIEELNPTIILFGGDYVDTNQGLLQLDCLLQSISHRQNLFAIAGNHDHFFGIGKIKRVMESNQVVWLETQSMELQINGTKIEIFGDLQKHVEKNADISILVLHNPNSIDKINVHHDIIFAGHLHGCQFVFWEKRNGLYPGKLFYKWNVLKGIYAHCHYFISKGLGDTLPVRFNCKRDMIFLQVIGK</sequence>
<dbReference type="Gene3D" id="3.60.21.10">
    <property type="match status" value="1"/>
</dbReference>
<dbReference type="Pfam" id="PF00149">
    <property type="entry name" value="Metallophos"/>
    <property type="match status" value="1"/>
</dbReference>
<accession>A0A4Z0ZYI8</accession>
<dbReference type="SUPFAM" id="SSF56300">
    <property type="entry name" value="Metallo-dependent phosphatases"/>
    <property type="match status" value="1"/>
</dbReference>
<dbReference type="EMBL" id="RQGH01000026">
    <property type="protein sequence ID" value="TGL65363.1"/>
    <property type="molecule type" value="Genomic_DNA"/>
</dbReference>
<organism evidence="2 3">
    <name type="scientific">Leptospira jelokensis</name>
    <dbReference type="NCBI Taxonomy" id="2484931"/>
    <lineage>
        <taxon>Bacteria</taxon>
        <taxon>Pseudomonadati</taxon>
        <taxon>Spirochaetota</taxon>
        <taxon>Spirochaetia</taxon>
        <taxon>Leptospirales</taxon>
        <taxon>Leptospiraceae</taxon>
        <taxon>Leptospira</taxon>
    </lineage>
</organism>